<reference evidence="5 6" key="1">
    <citation type="submission" date="2016-10" db="EMBL/GenBank/DDBJ databases">
        <authorList>
            <person name="de Groot N.N."/>
        </authorList>
    </citation>
    <scope>NUCLEOTIDE SEQUENCE [LARGE SCALE GENOMIC DNA]</scope>
    <source>
        <strain evidence="5 6">CGMCC 1.7054</strain>
    </source>
</reference>
<dbReference type="AlphaFoldDB" id="A0A1I7MRW0"/>
<keyword evidence="2" id="KW-0732">Signal</keyword>
<evidence type="ECO:0000313" key="5">
    <source>
        <dbReference type="EMBL" id="SFV24643.1"/>
    </source>
</evidence>
<proteinExistence type="predicted"/>
<feature type="region of interest" description="Disordered" evidence="1">
    <location>
        <begin position="171"/>
        <end position="228"/>
    </location>
</feature>
<feature type="domain" description="SLH" evidence="3">
    <location>
        <begin position="906"/>
        <end position="969"/>
    </location>
</feature>
<feature type="domain" description="SLH" evidence="3">
    <location>
        <begin position="845"/>
        <end position="905"/>
    </location>
</feature>
<dbReference type="OrthoDB" id="1016457at2"/>
<dbReference type="InterPro" id="IPR036691">
    <property type="entry name" value="Endo/exonu/phosph_ase_sf"/>
</dbReference>
<dbReference type="SUPFAM" id="SSF74853">
    <property type="entry name" value="Lamin A/C globular tail domain"/>
    <property type="match status" value="1"/>
</dbReference>
<dbReference type="InterPro" id="IPR036415">
    <property type="entry name" value="Lamin_tail_dom_sf"/>
</dbReference>
<dbReference type="Proteomes" id="UP000198881">
    <property type="component" value="Unassembled WGS sequence"/>
</dbReference>
<dbReference type="RefSeq" id="WP_091699202.1">
    <property type="nucleotide sequence ID" value="NZ_FPCG01000012.1"/>
</dbReference>
<evidence type="ECO:0000259" key="3">
    <source>
        <dbReference type="PROSITE" id="PS51272"/>
    </source>
</evidence>
<keyword evidence="6" id="KW-1185">Reference proteome</keyword>
<evidence type="ECO:0000259" key="4">
    <source>
        <dbReference type="PROSITE" id="PS51841"/>
    </source>
</evidence>
<dbReference type="InterPro" id="IPR001322">
    <property type="entry name" value="Lamin_tail_dom"/>
</dbReference>
<evidence type="ECO:0000256" key="1">
    <source>
        <dbReference type="SAM" id="MobiDB-lite"/>
    </source>
</evidence>
<feature type="chain" id="PRO_5011757360" description="LTD domain-containing protein" evidence="2">
    <location>
        <begin position="28"/>
        <end position="1034"/>
    </location>
</feature>
<dbReference type="Pfam" id="PF00395">
    <property type="entry name" value="SLH"/>
    <property type="match status" value="2"/>
</dbReference>
<evidence type="ECO:0008006" key="7">
    <source>
        <dbReference type="Google" id="ProtNLM"/>
    </source>
</evidence>
<dbReference type="PANTHER" id="PTHR42834:SF1">
    <property type="entry name" value="ENDONUCLEASE_EXONUCLEASE_PHOSPHATASE FAMILY PROTEIN (AFU_ORTHOLOGUE AFUA_3G09210)"/>
    <property type="match status" value="1"/>
</dbReference>
<dbReference type="EMBL" id="FPCG01000012">
    <property type="protein sequence ID" value="SFV24643.1"/>
    <property type="molecule type" value="Genomic_DNA"/>
</dbReference>
<dbReference type="PROSITE" id="PS51841">
    <property type="entry name" value="LTD"/>
    <property type="match status" value="1"/>
</dbReference>
<dbReference type="Gene3D" id="3.60.10.10">
    <property type="entry name" value="Endonuclease/exonuclease/phosphatase"/>
    <property type="match status" value="1"/>
</dbReference>
<dbReference type="InterPro" id="IPR047971">
    <property type="entry name" value="ExeM-like"/>
</dbReference>
<evidence type="ECO:0000313" key="6">
    <source>
        <dbReference type="Proteomes" id="UP000198881"/>
    </source>
</evidence>
<protein>
    <recommendedName>
        <fullName evidence="7">LTD domain-containing protein</fullName>
    </recommendedName>
</protein>
<dbReference type="InterPro" id="IPR001119">
    <property type="entry name" value="SLH_dom"/>
</dbReference>
<accession>A0A1I7MRW0</accession>
<dbReference type="PANTHER" id="PTHR42834">
    <property type="entry name" value="ENDONUCLEASE/EXONUCLEASE/PHOSPHATASE FAMILY PROTEIN (AFU_ORTHOLOGUE AFUA_3G09210)"/>
    <property type="match status" value="1"/>
</dbReference>
<feature type="domain" description="SLH" evidence="3">
    <location>
        <begin position="970"/>
        <end position="1030"/>
    </location>
</feature>
<dbReference type="SUPFAM" id="SSF56219">
    <property type="entry name" value="DNase I-like"/>
    <property type="match status" value="1"/>
</dbReference>
<name>A0A1I7MRW0_9MICC</name>
<dbReference type="Pfam" id="PF00932">
    <property type="entry name" value="LTD"/>
    <property type="match status" value="1"/>
</dbReference>
<dbReference type="PROSITE" id="PS51272">
    <property type="entry name" value="SLH"/>
    <property type="match status" value="3"/>
</dbReference>
<dbReference type="CDD" id="cd10283">
    <property type="entry name" value="MnuA_DNase1-like"/>
    <property type="match status" value="1"/>
</dbReference>
<feature type="domain" description="LTD" evidence="4">
    <location>
        <begin position="21"/>
        <end position="162"/>
    </location>
</feature>
<evidence type="ECO:0000256" key="2">
    <source>
        <dbReference type="SAM" id="SignalP"/>
    </source>
</evidence>
<organism evidence="5 6">
    <name type="scientific">Micrococcus terreus</name>
    <dbReference type="NCBI Taxonomy" id="574650"/>
    <lineage>
        <taxon>Bacteria</taxon>
        <taxon>Bacillati</taxon>
        <taxon>Actinomycetota</taxon>
        <taxon>Actinomycetes</taxon>
        <taxon>Micrococcales</taxon>
        <taxon>Micrococcaceae</taxon>
        <taxon>Micrococcus</taxon>
    </lineage>
</organism>
<dbReference type="CDD" id="cd04486">
    <property type="entry name" value="YhcR_OBF_like"/>
    <property type="match status" value="1"/>
</dbReference>
<feature type="compositionally biased region" description="Polar residues" evidence="1">
    <location>
        <begin position="196"/>
        <end position="210"/>
    </location>
</feature>
<gene>
    <name evidence="5" type="ORF">SAMN04487966_11231</name>
</gene>
<dbReference type="STRING" id="574650.SAMN04487966_11231"/>
<dbReference type="NCBIfam" id="NF033681">
    <property type="entry name" value="ExeM_NucH_DNase"/>
    <property type="match status" value="1"/>
</dbReference>
<feature type="signal peptide" evidence="2">
    <location>
        <begin position="1"/>
        <end position="27"/>
    </location>
</feature>
<sequence>MKHTQRLTAVGASFALLAAAVTVPAHAAPTGDGIVINEAYTNAGSANAVFRNKFVELYNPTDAPVSLDGWSLQYRSATGTANPSSVVPLSGTIPARGHYLIQGGSNGDNGEVLPTADIVSGVNVSGTRGTIVLSNQSSVITDLGTGSVTDHDAVVDLIGYGDTNTFETAAAAAPSANSDPKSINRTDGVDSDDNSADFSLSAQVSPTNAAGESATPPEEPEPPVDPEPTVLSIAQIQGTGDTTPVAGQTVTTEGVVTALYSTGGFNGYYLQTEGTGGAQDSTPGASDGIFVYSPATVSQVSMGELVQVTGTAAEHYGMTQISVPATGLAPVDRDPQPVQPTELTFPLTEAEREAHEGMKIAPAGDWTITDNYSLNQYGSLGLTPGTEPLKNPTSVAAPGAPAQAVAAENAAKTMVLDDGASINFMRSPGNQNTLPYVNADDPVRVGSAVEFTTPVILDYRFDAWGFQPVTHLTDETPAELQPAAFENTRLGEEAPKDVGGTASVATFNVLNYFTTLGDQYPDCRYYSDREGNPITTNYCEPRGAYNQENLQRQQDKLVAAINGLDASVVGLEEIENAAKFGHDRDRALSTLVEALNAAAGSEKWAFVPSPAEQPTLASQDVIRNAFIYQPDDVTPVGDSVLLDDQVAFSNAREPLAQTFQAAGGDESTRFIAITNHFKSKGGSGATGGNADSGDGQGAYNAARVKQAEALVAFADQLSTSTGVDKVILMGDFNSYEKEDPITVLEDAGYVSQGAAAGEYTYAFGGAVGSLDGIFTNQAATQQVTGADIWNINAFESIAFEYSRFNYTAEQFYAADQWRSSDHDPLKVGLKLVSGSTPVIPVPVCETPDFSDNAPGSQFYAPVRWLQCEGFANGYTDGTYRKSTDIKRGETLGLIYRYLAPEHTAPATSPFQDVATGDTFFGPITWAAAQGVTTGYTDQTFRPYRPVSRGEFASFLYRAVDPEHTAPATSEFGDVSTSSAHYQAITWLTAKGITTGYRDGTFRPHQPVTRGEVAAFLHRYNTAVAEAEAEAAAQD</sequence>